<comment type="caution">
    <text evidence="1">The sequence shown here is derived from an EMBL/GenBank/DDBJ whole genome shotgun (WGS) entry which is preliminary data.</text>
</comment>
<dbReference type="Proteomes" id="UP000321331">
    <property type="component" value="Unassembled WGS sequence"/>
</dbReference>
<organism evidence="1 2">
    <name type="scientific">Fusarium oxysporum f. sp. cubense</name>
    <dbReference type="NCBI Taxonomy" id="61366"/>
    <lineage>
        <taxon>Eukaryota</taxon>
        <taxon>Fungi</taxon>
        <taxon>Dikarya</taxon>
        <taxon>Ascomycota</taxon>
        <taxon>Pezizomycotina</taxon>
        <taxon>Sordariomycetes</taxon>
        <taxon>Hypocreomycetidae</taxon>
        <taxon>Hypocreales</taxon>
        <taxon>Nectriaceae</taxon>
        <taxon>Fusarium</taxon>
        <taxon>Fusarium oxysporum species complex</taxon>
    </lineage>
</organism>
<reference evidence="1 2" key="1">
    <citation type="submission" date="2019-07" db="EMBL/GenBank/DDBJ databases">
        <title>The First High-Quality Draft Genome Sequence of the Causal Agent of the Current Panama Disease Epidemic.</title>
        <authorList>
            <person name="Warmington R.J."/>
            <person name="Kay W."/>
            <person name="Jeffries A."/>
            <person name="Bebber D."/>
            <person name="Moore K."/>
            <person name="Studholme D.J."/>
        </authorList>
    </citation>
    <scope>NUCLEOTIDE SEQUENCE [LARGE SCALE GENOMIC DNA]</scope>
    <source>
        <strain evidence="1 2">TR4</strain>
    </source>
</reference>
<proteinExistence type="predicted"/>
<accession>A0A5C6SY63</accession>
<protein>
    <submittedName>
        <fullName evidence="1">Uncharacterized protein</fullName>
    </submittedName>
</protein>
<sequence length="150" mass="16995">MSQWKKGVVSMIGIQLFSSAELVVQFSEIHAFSRDFQWTVCGTNEQLSEGDNEDSNTPPGLPPLPKRYHYTTSDTVCSNSKLPVPVALGRTFWIMVNQLESLIFFVSIMESGIYLPLSKSSAHFVNIMWLVRSSMVQERQFSSQISRQLN</sequence>
<dbReference type="EMBL" id="VMNF01000007">
    <property type="protein sequence ID" value="TXC03336.1"/>
    <property type="molecule type" value="Genomic_DNA"/>
</dbReference>
<gene>
    <name evidence="1" type="ORF">FocTR4_00001288</name>
</gene>
<name>A0A5C6SY63_FUSOC</name>
<evidence type="ECO:0000313" key="2">
    <source>
        <dbReference type="Proteomes" id="UP000321331"/>
    </source>
</evidence>
<dbReference type="AlphaFoldDB" id="A0A5C6SY63"/>
<evidence type="ECO:0000313" key="1">
    <source>
        <dbReference type="EMBL" id="TXC03336.1"/>
    </source>
</evidence>